<dbReference type="Gene3D" id="3.30.1540.20">
    <property type="entry name" value="MutL, C-terminal domain, dimerisation subdomain"/>
    <property type="match status" value="1"/>
</dbReference>
<dbReference type="InterPro" id="IPR013507">
    <property type="entry name" value="DNA_mismatch_S5_2-like"/>
</dbReference>
<gene>
    <name evidence="4 7" type="primary">mutL</name>
    <name evidence="7" type="ORF">QQA45_01840</name>
</gene>
<name>A0ABT7HKV9_9FUSO</name>
<feature type="domain" description="DNA mismatch repair protein S5" evidence="6">
    <location>
        <begin position="207"/>
        <end position="317"/>
    </location>
</feature>
<comment type="function">
    <text evidence="4">This protein is involved in the repair of mismatches in DNA. It is required for dam-dependent methyl-directed DNA mismatch repair. May act as a 'molecular matchmaker', a protein that promotes the formation of a stable complex between two or more DNA-binding proteins in an ATP-dependent manner without itself being part of a final effector complex.</text>
</comment>
<keyword evidence="7" id="KW-0540">Nuclease</keyword>
<dbReference type="InterPro" id="IPR037198">
    <property type="entry name" value="MutL_C_sf"/>
</dbReference>
<dbReference type="InterPro" id="IPR014721">
    <property type="entry name" value="Ribsml_uS5_D2-typ_fold_subgr"/>
</dbReference>
<dbReference type="InterPro" id="IPR042120">
    <property type="entry name" value="MutL_C_dimsub"/>
</dbReference>
<keyword evidence="7" id="KW-0255">Endonuclease</keyword>
<dbReference type="SUPFAM" id="SSF118116">
    <property type="entry name" value="DNA mismatch repair protein MutL"/>
    <property type="match status" value="1"/>
</dbReference>
<reference evidence="7 8" key="1">
    <citation type="submission" date="2023-06" db="EMBL/GenBank/DDBJ databases">
        <title>Antibody response to the Sneathia vaginalis cytopathogenic toxin A during pregnancy.</title>
        <authorList>
            <person name="Mccoy Z.T."/>
            <person name="Serrano M.G."/>
            <person name="Spaine K."/>
            <person name="Edwards D.J."/>
            <person name="Buck G.A."/>
            <person name="Jefferson K."/>
        </authorList>
    </citation>
    <scope>NUCLEOTIDE SEQUENCE [LARGE SCALE GENOMIC DNA]</scope>
    <source>
        <strain evidence="7 8">CCUG 42621</strain>
    </source>
</reference>
<evidence type="ECO:0000256" key="4">
    <source>
        <dbReference type="HAMAP-Rule" id="MF_00149"/>
    </source>
</evidence>
<evidence type="ECO:0000256" key="1">
    <source>
        <dbReference type="ARBA" id="ARBA00006082"/>
    </source>
</evidence>
<protein>
    <recommendedName>
        <fullName evidence="4">DNA mismatch repair protein MutL</fullName>
    </recommendedName>
</protein>
<dbReference type="EMBL" id="JASSPP010000002">
    <property type="protein sequence ID" value="MDK9580260.1"/>
    <property type="molecule type" value="Genomic_DNA"/>
</dbReference>
<dbReference type="InterPro" id="IPR014790">
    <property type="entry name" value="MutL_C"/>
</dbReference>
<proteinExistence type="inferred from homology"/>
<keyword evidence="7" id="KW-0378">Hydrolase</keyword>
<dbReference type="Pfam" id="PF13589">
    <property type="entry name" value="HATPase_c_3"/>
    <property type="match status" value="1"/>
</dbReference>
<evidence type="ECO:0000313" key="7">
    <source>
        <dbReference type="EMBL" id="MDK9580260.1"/>
    </source>
</evidence>
<dbReference type="InterPro" id="IPR020667">
    <property type="entry name" value="DNA_mismatch_repair_MutL"/>
</dbReference>
<dbReference type="InterPro" id="IPR002099">
    <property type="entry name" value="MutL/Mlh/PMS"/>
</dbReference>
<keyword evidence="3 4" id="KW-0234">DNA repair</keyword>
<dbReference type="Gene3D" id="3.30.565.10">
    <property type="entry name" value="Histidine kinase-like ATPase, C-terminal domain"/>
    <property type="match status" value="1"/>
</dbReference>
<dbReference type="Pfam" id="PF01119">
    <property type="entry name" value="DNA_mis_repair"/>
    <property type="match status" value="1"/>
</dbReference>
<evidence type="ECO:0000256" key="2">
    <source>
        <dbReference type="ARBA" id="ARBA00022763"/>
    </source>
</evidence>
<dbReference type="Gene3D" id="3.30.1370.100">
    <property type="entry name" value="MutL, C-terminal domain, regulatory subdomain"/>
    <property type="match status" value="1"/>
</dbReference>
<evidence type="ECO:0000256" key="3">
    <source>
        <dbReference type="ARBA" id="ARBA00023204"/>
    </source>
</evidence>
<dbReference type="InterPro" id="IPR020568">
    <property type="entry name" value="Ribosomal_Su5_D2-typ_SF"/>
</dbReference>
<dbReference type="SUPFAM" id="SSF55874">
    <property type="entry name" value="ATPase domain of HSP90 chaperone/DNA topoisomerase II/histidine kinase"/>
    <property type="match status" value="1"/>
</dbReference>
<dbReference type="NCBIfam" id="TIGR00585">
    <property type="entry name" value="mutl"/>
    <property type="match status" value="1"/>
</dbReference>
<dbReference type="SUPFAM" id="SSF54211">
    <property type="entry name" value="Ribosomal protein S5 domain 2-like"/>
    <property type="match status" value="1"/>
</dbReference>
<evidence type="ECO:0000313" key="8">
    <source>
        <dbReference type="Proteomes" id="UP001225134"/>
    </source>
</evidence>
<accession>A0ABT7HKV9</accession>
<dbReference type="CDD" id="cd16926">
    <property type="entry name" value="HATPase_MutL-MLH-PMS-like"/>
    <property type="match status" value="1"/>
</dbReference>
<dbReference type="SMART" id="SM00853">
    <property type="entry name" value="MutL_C"/>
    <property type="match status" value="1"/>
</dbReference>
<dbReference type="InterPro" id="IPR038973">
    <property type="entry name" value="MutL/Mlh/Pms-like"/>
</dbReference>
<organism evidence="7 8">
    <name type="scientific">Sneathia sanguinegens</name>
    <dbReference type="NCBI Taxonomy" id="40543"/>
    <lineage>
        <taxon>Bacteria</taxon>
        <taxon>Fusobacteriati</taxon>
        <taxon>Fusobacteriota</taxon>
        <taxon>Fusobacteriia</taxon>
        <taxon>Fusobacteriales</taxon>
        <taxon>Leptotrichiaceae</taxon>
        <taxon>Sneathia</taxon>
    </lineage>
</organism>
<dbReference type="PANTHER" id="PTHR10073">
    <property type="entry name" value="DNA MISMATCH REPAIR PROTEIN MLH, PMS, MUTL"/>
    <property type="match status" value="1"/>
</dbReference>
<keyword evidence="2 4" id="KW-0227">DNA damage</keyword>
<dbReference type="HAMAP" id="MF_00149">
    <property type="entry name" value="DNA_mis_repair"/>
    <property type="match status" value="1"/>
</dbReference>
<dbReference type="Proteomes" id="UP001225134">
    <property type="component" value="Unassembled WGS sequence"/>
</dbReference>
<dbReference type="InterPro" id="IPR014762">
    <property type="entry name" value="DNA_mismatch_repair_CS"/>
</dbReference>
<evidence type="ECO:0000259" key="5">
    <source>
        <dbReference type="SMART" id="SM00853"/>
    </source>
</evidence>
<feature type="domain" description="MutL C-terminal dimerisation" evidence="5">
    <location>
        <begin position="369"/>
        <end position="509"/>
    </location>
</feature>
<sequence>MSIIKILDENVSNIIAAGEVVDNPASMIKELYENSIDAQAKNIEIHIKSDLSYFKILDDGVGMVKEDLFLCIERHATSKLNTKEDIFNLNTYGFRGEALASIAAVSKMNISSKTETNKLGLKISIFGGNIVNSSDIAMKTGTIIEIRDLFYNTPARKKFLRKEQTELTAIKDILLKLALANFEIATKLIIDDKVIFSSSGTSLDNAIIELLGKNIYRNLKKFKYGYLGNQEIYRGSKNYIYTFINKRYCKSNIIERSVIDGYYTKLMKHKYPFAIILYDINPSEIDVNVHPSKKIIKFSDDKIVYRQIRKAIEDFFYEDDRKNYTISSIPKTTQVSQVLEENTFKHSEAKVQELFSYTDTIEDKETYNILAQVFDTYIVVQKKDSIDFYDQHALHERLNYEALKEKYYNQTMTKKQLLIPEVFELSLTEKNILFNNIQIFSDFCFEIDELSENEIVLRAVPDFELRTTNEKIIKSMIECLMSNKTLTDIREKVIISMACRYSIMAGQKLSMLEMKDLVKRIHEINKFNCPHGRPIISSITKDYLDKLSKRKI</sequence>
<dbReference type="SMART" id="SM01340">
    <property type="entry name" value="DNA_mis_repair"/>
    <property type="match status" value="1"/>
</dbReference>
<keyword evidence="8" id="KW-1185">Reference proteome</keyword>
<comment type="similarity">
    <text evidence="1 4">Belongs to the DNA mismatch repair MutL/HexB family.</text>
</comment>
<dbReference type="PROSITE" id="PS00058">
    <property type="entry name" value="DNA_MISMATCH_REPAIR_1"/>
    <property type="match status" value="1"/>
</dbReference>
<dbReference type="Gene3D" id="3.30.230.10">
    <property type="match status" value="1"/>
</dbReference>
<dbReference type="CDD" id="cd00782">
    <property type="entry name" value="MutL_Trans"/>
    <property type="match status" value="1"/>
</dbReference>
<dbReference type="RefSeq" id="WP_285152640.1">
    <property type="nucleotide sequence ID" value="NZ_JASSPP010000002.1"/>
</dbReference>
<comment type="caution">
    <text evidence="7">The sequence shown here is derived from an EMBL/GenBank/DDBJ whole genome shotgun (WGS) entry which is preliminary data.</text>
</comment>
<dbReference type="Pfam" id="PF08676">
    <property type="entry name" value="MutL_C"/>
    <property type="match status" value="1"/>
</dbReference>
<evidence type="ECO:0000259" key="6">
    <source>
        <dbReference type="SMART" id="SM01340"/>
    </source>
</evidence>
<dbReference type="InterPro" id="IPR042121">
    <property type="entry name" value="MutL_C_regsub"/>
</dbReference>
<dbReference type="GO" id="GO:0004519">
    <property type="term" value="F:endonuclease activity"/>
    <property type="evidence" value="ECO:0007669"/>
    <property type="project" value="UniProtKB-KW"/>
</dbReference>
<dbReference type="PANTHER" id="PTHR10073:SF12">
    <property type="entry name" value="DNA MISMATCH REPAIR PROTEIN MLH1"/>
    <property type="match status" value="1"/>
</dbReference>
<dbReference type="InterPro" id="IPR036890">
    <property type="entry name" value="HATPase_C_sf"/>
</dbReference>